<dbReference type="InterPro" id="IPR041633">
    <property type="entry name" value="Polbeta"/>
</dbReference>
<gene>
    <name evidence="6" type="ORF">SAMN04488089_102152</name>
</gene>
<comment type="catalytic activity">
    <reaction evidence="3">
        <text>spectinomycin + ATP = 9-O-adenylylspectinomycin + diphosphate</text>
        <dbReference type="Rhea" id="RHEA:63228"/>
        <dbReference type="ChEBI" id="CHEBI:30616"/>
        <dbReference type="ChEBI" id="CHEBI:33019"/>
        <dbReference type="ChEBI" id="CHEBI:146260"/>
        <dbReference type="ChEBI" id="CHEBI:146261"/>
    </reaction>
</comment>
<evidence type="ECO:0000313" key="7">
    <source>
        <dbReference type="Proteomes" id="UP000183496"/>
    </source>
</evidence>
<evidence type="ECO:0000259" key="4">
    <source>
        <dbReference type="Pfam" id="PF13427"/>
    </source>
</evidence>
<dbReference type="Pfam" id="PF18765">
    <property type="entry name" value="Polbeta"/>
    <property type="match status" value="1"/>
</dbReference>
<evidence type="ECO:0000313" key="6">
    <source>
        <dbReference type="EMBL" id="SEQ24332.1"/>
    </source>
</evidence>
<evidence type="ECO:0000256" key="1">
    <source>
        <dbReference type="ARBA" id="ARBA00022679"/>
    </source>
</evidence>
<sequence>MNNQSLPLQVTQTTEFLIDTLEKTLQGIYLYGSYVMGGLKHKSDIDLFVIVNQTLSLEIKKALIEQLLVLSGEIDNNQGKRYLEVTIVNQSELSKLAFPLHREFQYGEWLREEYSNGYIPETVKDEDLTILLRKVRLNSLTLYGKEATEVIPIISDTVFNKAILASLPNLIREIEDDEINVILTLCRMYYSIQTGEVISKDKAVDYILPITPDKFKPILVQAKAVYLGESNVSKDTDVDVLHQFTTFIATLIKTKK</sequence>
<evidence type="ECO:0000256" key="2">
    <source>
        <dbReference type="ARBA" id="ARBA00023251"/>
    </source>
</evidence>
<dbReference type="InterPro" id="IPR024172">
    <property type="entry name" value="AadA/Aad9"/>
</dbReference>
<dbReference type="NCBIfam" id="NF010309">
    <property type="entry name" value="PRK13746.1"/>
    <property type="match status" value="1"/>
</dbReference>
<dbReference type="EMBL" id="FOFY01000002">
    <property type="protein sequence ID" value="SEQ24332.1"/>
    <property type="molecule type" value="Genomic_DNA"/>
</dbReference>
<evidence type="ECO:0000259" key="5">
    <source>
        <dbReference type="Pfam" id="PF18765"/>
    </source>
</evidence>
<reference evidence="6 7" key="1">
    <citation type="submission" date="2016-10" db="EMBL/GenBank/DDBJ databases">
        <authorList>
            <person name="Varghese N."/>
            <person name="Submissions S."/>
        </authorList>
    </citation>
    <scope>NUCLEOTIDE SEQUENCE [LARGE SCALE GENOMIC DNA]</scope>
    <source>
        <strain evidence="7">DSM 19823 / KCTC 23066 / CCTCC M 208030 / D25</strain>
    </source>
</reference>
<evidence type="ECO:0000256" key="3">
    <source>
        <dbReference type="ARBA" id="ARBA00047831"/>
    </source>
</evidence>
<organism evidence="6 7">
    <name type="scientific">Myroides profundi</name>
    <dbReference type="NCBI Taxonomy" id="480520"/>
    <lineage>
        <taxon>Bacteria</taxon>
        <taxon>Pseudomonadati</taxon>
        <taxon>Bacteroidota</taxon>
        <taxon>Flavobacteriia</taxon>
        <taxon>Flavobacteriales</taxon>
        <taxon>Flavobacteriaceae</taxon>
        <taxon>Myroides</taxon>
    </lineage>
</organism>
<dbReference type="InterPro" id="IPR025184">
    <property type="entry name" value="AadA_C"/>
</dbReference>
<dbReference type="InterPro" id="IPR043519">
    <property type="entry name" value="NT_sf"/>
</dbReference>
<name>A0AAJ5BCW8_MYRPR</name>
<feature type="domain" description="Polymerase beta nucleotidyltransferase" evidence="5">
    <location>
        <begin position="20"/>
        <end position="90"/>
    </location>
</feature>
<dbReference type="AlphaFoldDB" id="A0AAJ5BCW8"/>
<keyword evidence="2" id="KW-0046">Antibiotic resistance</keyword>
<dbReference type="GO" id="GO:0070566">
    <property type="term" value="F:adenylyltransferase activity"/>
    <property type="evidence" value="ECO:0007669"/>
    <property type="project" value="InterPro"/>
</dbReference>
<dbReference type="RefSeq" id="WP_041891348.1">
    <property type="nucleotide sequence ID" value="NZ_CP010817.1"/>
</dbReference>
<dbReference type="Gene3D" id="3.30.460.10">
    <property type="entry name" value="Beta Polymerase, domain 2"/>
    <property type="match status" value="1"/>
</dbReference>
<proteinExistence type="predicted"/>
<dbReference type="GO" id="GO:0046677">
    <property type="term" value="P:response to antibiotic"/>
    <property type="evidence" value="ECO:0007669"/>
    <property type="project" value="UniProtKB-KW"/>
</dbReference>
<dbReference type="Proteomes" id="UP000183496">
    <property type="component" value="Unassembled WGS sequence"/>
</dbReference>
<dbReference type="KEGG" id="mpw:MPR_1655"/>
<dbReference type="Pfam" id="PF13427">
    <property type="entry name" value="AadA_C"/>
    <property type="match status" value="1"/>
</dbReference>
<dbReference type="PIRSF" id="PIRSF000819">
    <property type="entry name" value="Streptomycin_3-adenylyltransf"/>
    <property type="match status" value="1"/>
</dbReference>
<dbReference type="CDD" id="cd05403">
    <property type="entry name" value="NT_KNTase_like"/>
    <property type="match status" value="1"/>
</dbReference>
<feature type="domain" description="Adenylyltransferase AadA C-terminal" evidence="4">
    <location>
        <begin position="149"/>
        <end position="247"/>
    </location>
</feature>
<accession>A0AAJ5BCW8</accession>
<comment type="caution">
    <text evidence="6">The sequence shown here is derived from an EMBL/GenBank/DDBJ whole genome shotgun (WGS) entry which is preliminary data.</text>
</comment>
<keyword evidence="7" id="KW-1185">Reference proteome</keyword>
<protein>
    <submittedName>
        <fullName evidence="6">Streptomycin 3-adenylyltransferase</fullName>
    </submittedName>
</protein>
<keyword evidence="1" id="KW-0808">Transferase</keyword>
<dbReference type="SUPFAM" id="SSF81301">
    <property type="entry name" value="Nucleotidyltransferase"/>
    <property type="match status" value="1"/>
</dbReference>